<evidence type="ECO:0000313" key="2">
    <source>
        <dbReference type="Proteomes" id="UP000265520"/>
    </source>
</evidence>
<evidence type="ECO:0000313" key="1">
    <source>
        <dbReference type="EMBL" id="MCI28108.1"/>
    </source>
</evidence>
<sequence>MPVSGFRILSPARGATRYIVLGFCLWRLREAQ</sequence>
<dbReference type="AlphaFoldDB" id="A0A392QUX2"/>
<keyword evidence="2" id="KW-1185">Reference proteome</keyword>
<dbReference type="EMBL" id="LXQA010163591">
    <property type="protein sequence ID" value="MCI28108.1"/>
    <property type="molecule type" value="Genomic_DNA"/>
</dbReference>
<accession>A0A392QUX2</accession>
<proteinExistence type="predicted"/>
<organism evidence="1 2">
    <name type="scientific">Trifolium medium</name>
    <dbReference type="NCBI Taxonomy" id="97028"/>
    <lineage>
        <taxon>Eukaryota</taxon>
        <taxon>Viridiplantae</taxon>
        <taxon>Streptophyta</taxon>
        <taxon>Embryophyta</taxon>
        <taxon>Tracheophyta</taxon>
        <taxon>Spermatophyta</taxon>
        <taxon>Magnoliopsida</taxon>
        <taxon>eudicotyledons</taxon>
        <taxon>Gunneridae</taxon>
        <taxon>Pentapetalae</taxon>
        <taxon>rosids</taxon>
        <taxon>fabids</taxon>
        <taxon>Fabales</taxon>
        <taxon>Fabaceae</taxon>
        <taxon>Papilionoideae</taxon>
        <taxon>50 kb inversion clade</taxon>
        <taxon>NPAAA clade</taxon>
        <taxon>Hologalegina</taxon>
        <taxon>IRL clade</taxon>
        <taxon>Trifolieae</taxon>
        <taxon>Trifolium</taxon>
    </lineage>
</organism>
<comment type="caution">
    <text evidence="1">The sequence shown here is derived from an EMBL/GenBank/DDBJ whole genome shotgun (WGS) entry which is preliminary data.</text>
</comment>
<feature type="non-terminal residue" evidence="1">
    <location>
        <position position="32"/>
    </location>
</feature>
<protein>
    <submittedName>
        <fullName evidence="1">Uncharacterized protein</fullName>
    </submittedName>
</protein>
<name>A0A392QUX2_9FABA</name>
<dbReference type="Proteomes" id="UP000265520">
    <property type="component" value="Unassembled WGS sequence"/>
</dbReference>
<reference evidence="1 2" key="1">
    <citation type="journal article" date="2018" name="Front. Plant Sci.">
        <title>Red Clover (Trifolium pratense) and Zigzag Clover (T. medium) - A Picture of Genomic Similarities and Differences.</title>
        <authorList>
            <person name="Dluhosova J."/>
            <person name="Istvanek J."/>
            <person name="Nedelnik J."/>
            <person name="Repkova J."/>
        </authorList>
    </citation>
    <scope>NUCLEOTIDE SEQUENCE [LARGE SCALE GENOMIC DNA]</scope>
    <source>
        <strain evidence="2">cv. 10/8</strain>
        <tissue evidence="1">Leaf</tissue>
    </source>
</reference>